<reference evidence="2" key="1">
    <citation type="submission" date="2020-02" db="EMBL/GenBank/DDBJ databases">
        <authorList>
            <person name="Meier V. D."/>
        </authorList>
    </citation>
    <scope>NUCLEOTIDE SEQUENCE</scope>
    <source>
        <strain evidence="2">AVDCRST_MAG59</strain>
    </source>
</reference>
<sequence length="279" mass="29573">GRPGPGCRPASRILPRPAGGERAWFRAGLRRAAALRLPGARGRARRPRRPARPGRPHRARRRRAAAADLLAGHPRGGGARRQRRPRRPGQRPDRGGPAGDGTARRHPRPRRRHLPRAAEGGPGAAGPLPPDRPGHRLQPDPRRRAADRPLLAAAGQHPGRPVGDAGTDRDDTRDGLPRTDRDGGANAHARVHRTSDRGYPDPPALHPAAGADCHGRGRGHPDRHPGASSRLPHGPADAGAHPCRHPNPDSSSDPGAVAAAPGNRDRDRDDDRGGHGAPV</sequence>
<feature type="non-terminal residue" evidence="2">
    <location>
        <position position="279"/>
    </location>
</feature>
<organism evidence="2">
    <name type="scientific">uncultured Thermomicrobiales bacterium</name>
    <dbReference type="NCBI Taxonomy" id="1645740"/>
    <lineage>
        <taxon>Bacteria</taxon>
        <taxon>Pseudomonadati</taxon>
        <taxon>Thermomicrobiota</taxon>
        <taxon>Thermomicrobia</taxon>
        <taxon>Thermomicrobiales</taxon>
        <taxon>environmental samples</taxon>
    </lineage>
</organism>
<feature type="region of interest" description="Disordered" evidence="1">
    <location>
        <begin position="36"/>
        <end position="279"/>
    </location>
</feature>
<feature type="compositionally biased region" description="Basic residues" evidence="1">
    <location>
        <begin position="78"/>
        <end position="89"/>
    </location>
</feature>
<accession>A0A6J4UYB8</accession>
<feature type="compositionally biased region" description="Basic and acidic residues" evidence="1">
    <location>
        <begin position="213"/>
        <end position="225"/>
    </location>
</feature>
<feature type="compositionally biased region" description="Basic residues" evidence="1">
    <location>
        <begin position="42"/>
        <end position="64"/>
    </location>
</feature>
<evidence type="ECO:0000313" key="2">
    <source>
        <dbReference type="EMBL" id="CAA9560283.1"/>
    </source>
</evidence>
<feature type="compositionally biased region" description="Basic and acidic residues" evidence="1">
    <location>
        <begin position="166"/>
        <end position="183"/>
    </location>
</feature>
<feature type="non-terminal residue" evidence="2">
    <location>
        <position position="1"/>
    </location>
</feature>
<gene>
    <name evidence="2" type="ORF">AVDCRST_MAG59-2516</name>
</gene>
<dbReference type="EMBL" id="CADCWF010000157">
    <property type="protein sequence ID" value="CAA9560283.1"/>
    <property type="molecule type" value="Genomic_DNA"/>
</dbReference>
<proteinExistence type="predicted"/>
<protein>
    <submittedName>
        <fullName evidence="2">Uncharacterized protein</fullName>
    </submittedName>
</protein>
<name>A0A6J4UYB8_9BACT</name>
<feature type="compositionally biased region" description="Basic residues" evidence="1">
    <location>
        <begin position="104"/>
        <end position="115"/>
    </location>
</feature>
<feature type="region of interest" description="Disordered" evidence="1">
    <location>
        <begin position="1"/>
        <end position="20"/>
    </location>
</feature>
<feature type="compositionally biased region" description="Basic and acidic residues" evidence="1">
    <location>
        <begin position="263"/>
        <end position="279"/>
    </location>
</feature>
<feature type="compositionally biased region" description="Basic and acidic residues" evidence="1">
    <location>
        <begin position="132"/>
        <end position="147"/>
    </location>
</feature>
<dbReference type="AlphaFoldDB" id="A0A6J4UYB8"/>
<evidence type="ECO:0000256" key="1">
    <source>
        <dbReference type="SAM" id="MobiDB-lite"/>
    </source>
</evidence>